<sequence>MARHNMTNGVDEVRFSWFIPIDGDGSRAGTMRAERPPDFDYLRRVVETAEECGYYSLLIPTRFANGLFAEDAPLAETGPPPRRWPPSPAASGS</sequence>
<accession>A0AA35S359</accession>
<organism evidence="2 3">
    <name type="scientific">Geodia barretti</name>
    <name type="common">Barrett's horny sponge</name>
    <dbReference type="NCBI Taxonomy" id="519541"/>
    <lineage>
        <taxon>Eukaryota</taxon>
        <taxon>Metazoa</taxon>
        <taxon>Porifera</taxon>
        <taxon>Demospongiae</taxon>
        <taxon>Heteroscleromorpha</taxon>
        <taxon>Tetractinellida</taxon>
        <taxon>Astrophorina</taxon>
        <taxon>Geodiidae</taxon>
        <taxon>Geodia</taxon>
    </lineage>
</organism>
<feature type="region of interest" description="Disordered" evidence="1">
    <location>
        <begin position="72"/>
        <end position="93"/>
    </location>
</feature>
<dbReference type="Gene3D" id="3.20.20.30">
    <property type="entry name" value="Luciferase-like domain"/>
    <property type="match status" value="1"/>
</dbReference>
<evidence type="ECO:0000313" key="2">
    <source>
        <dbReference type="EMBL" id="CAI8022588.1"/>
    </source>
</evidence>
<dbReference type="GO" id="GO:0004497">
    <property type="term" value="F:monooxygenase activity"/>
    <property type="evidence" value="ECO:0007669"/>
    <property type="project" value="UniProtKB-KW"/>
</dbReference>
<keyword evidence="3" id="KW-1185">Reference proteome</keyword>
<dbReference type="GO" id="GO:0016705">
    <property type="term" value="F:oxidoreductase activity, acting on paired donors, with incorporation or reduction of molecular oxygen"/>
    <property type="evidence" value="ECO:0007669"/>
    <property type="project" value="InterPro"/>
</dbReference>
<evidence type="ECO:0000313" key="3">
    <source>
        <dbReference type="Proteomes" id="UP001174909"/>
    </source>
</evidence>
<dbReference type="EMBL" id="CASHTH010001965">
    <property type="protein sequence ID" value="CAI8022588.1"/>
    <property type="molecule type" value="Genomic_DNA"/>
</dbReference>
<keyword evidence="2" id="KW-0503">Monooxygenase</keyword>
<dbReference type="SUPFAM" id="SSF51679">
    <property type="entry name" value="Bacterial luciferase-like"/>
    <property type="match status" value="1"/>
</dbReference>
<protein>
    <submittedName>
        <fullName evidence="2">Alkanesulfonate monooxygenase</fullName>
    </submittedName>
</protein>
<proteinExistence type="predicted"/>
<reference evidence="2" key="1">
    <citation type="submission" date="2023-03" db="EMBL/GenBank/DDBJ databases">
        <authorList>
            <person name="Steffen K."/>
            <person name="Cardenas P."/>
        </authorList>
    </citation>
    <scope>NUCLEOTIDE SEQUENCE</scope>
</reference>
<gene>
    <name evidence="2" type="ORF">GBAR_LOCUS13248</name>
</gene>
<dbReference type="InterPro" id="IPR036661">
    <property type="entry name" value="Luciferase-like_sf"/>
</dbReference>
<feature type="compositionally biased region" description="Pro residues" evidence="1">
    <location>
        <begin position="78"/>
        <end position="93"/>
    </location>
</feature>
<dbReference type="AlphaFoldDB" id="A0AA35S359"/>
<name>A0AA35S359_GEOBA</name>
<keyword evidence="2" id="KW-0560">Oxidoreductase</keyword>
<dbReference type="Proteomes" id="UP001174909">
    <property type="component" value="Unassembled WGS sequence"/>
</dbReference>
<evidence type="ECO:0000256" key="1">
    <source>
        <dbReference type="SAM" id="MobiDB-lite"/>
    </source>
</evidence>
<comment type="caution">
    <text evidence="2">The sequence shown here is derived from an EMBL/GenBank/DDBJ whole genome shotgun (WGS) entry which is preliminary data.</text>
</comment>